<feature type="compositionally biased region" description="Low complexity" evidence="7">
    <location>
        <begin position="1090"/>
        <end position="1112"/>
    </location>
</feature>
<dbReference type="GO" id="GO:0005737">
    <property type="term" value="C:cytoplasm"/>
    <property type="evidence" value="ECO:0007669"/>
    <property type="project" value="TreeGrafter"/>
</dbReference>
<dbReference type="VEuPathDB" id="ToxoDB:CSUI_002543"/>
<evidence type="ECO:0000259" key="8">
    <source>
        <dbReference type="Pfam" id="PF01227"/>
    </source>
</evidence>
<feature type="region of interest" description="Disordered" evidence="7">
    <location>
        <begin position="674"/>
        <end position="754"/>
    </location>
</feature>
<feature type="compositionally biased region" description="Basic residues" evidence="7">
    <location>
        <begin position="56"/>
        <end position="71"/>
    </location>
</feature>
<feature type="region of interest" description="Disordered" evidence="7">
    <location>
        <begin position="1089"/>
        <end position="1114"/>
    </location>
</feature>
<feature type="compositionally biased region" description="Basic and acidic residues" evidence="7">
    <location>
        <begin position="268"/>
        <end position="286"/>
    </location>
</feature>
<feature type="compositionally biased region" description="Basic and acidic residues" evidence="7">
    <location>
        <begin position="807"/>
        <end position="818"/>
    </location>
</feature>
<feature type="compositionally biased region" description="Basic and acidic residues" evidence="7">
    <location>
        <begin position="1319"/>
        <end position="1335"/>
    </location>
</feature>
<dbReference type="GO" id="GO:0006729">
    <property type="term" value="P:tetrahydrobiopterin biosynthetic process"/>
    <property type="evidence" value="ECO:0007669"/>
    <property type="project" value="TreeGrafter"/>
</dbReference>
<feature type="region of interest" description="Disordered" evidence="7">
    <location>
        <begin position="1130"/>
        <end position="1193"/>
    </location>
</feature>
<evidence type="ECO:0000256" key="3">
    <source>
        <dbReference type="ARBA" id="ARBA00012715"/>
    </source>
</evidence>
<dbReference type="PANTHER" id="PTHR11109:SF7">
    <property type="entry name" value="GTP CYCLOHYDROLASE 1"/>
    <property type="match status" value="1"/>
</dbReference>
<feature type="compositionally biased region" description="Polar residues" evidence="7">
    <location>
        <begin position="1182"/>
        <end position="1193"/>
    </location>
</feature>
<dbReference type="EMBL" id="MIGC01001066">
    <property type="protein sequence ID" value="PHJ23604.1"/>
    <property type="molecule type" value="Genomic_DNA"/>
</dbReference>
<protein>
    <recommendedName>
        <fullName evidence="4">GTP cyclohydrolase 1</fullName>
        <ecNumber evidence="3">3.5.4.16</ecNumber>
    </recommendedName>
    <alternativeName>
        <fullName evidence="6">GTP cyclohydrolase I</fullName>
    </alternativeName>
</protein>
<dbReference type="GO" id="GO:0046654">
    <property type="term" value="P:tetrahydrofolate biosynthetic process"/>
    <property type="evidence" value="ECO:0007669"/>
    <property type="project" value="InterPro"/>
</dbReference>
<comment type="pathway">
    <text evidence="1">Cofactor biosynthesis; 7,8-dihydroneopterin triphosphate biosynthesis; 7,8-dihydroneopterin triphosphate from GTP: step 1/1.</text>
</comment>
<gene>
    <name evidence="9" type="ORF">CSUI_002543</name>
</gene>
<reference evidence="9 10" key="1">
    <citation type="journal article" date="2017" name="Int. J. Parasitol.">
        <title>The genome of the protozoan parasite Cystoisospora suis and a reverse vaccinology approach to identify vaccine candidates.</title>
        <authorList>
            <person name="Palmieri N."/>
            <person name="Shrestha A."/>
            <person name="Ruttkowski B."/>
            <person name="Beck T."/>
            <person name="Vogl C."/>
            <person name="Tomley F."/>
            <person name="Blake D.P."/>
            <person name="Joachim A."/>
        </authorList>
    </citation>
    <scope>NUCLEOTIDE SEQUENCE [LARGE SCALE GENOMIC DNA]</scope>
    <source>
        <strain evidence="9 10">Wien I</strain>
    </source>
</reference>
<feature type="compositionally biased region" description="Low complexity" evidence="7">
    <location>
        <begin position="1432"/>
        <end position="1441"/>
    </location>
</feature>
<comment type="caution">
    <text evidence="9">The sequence shown here is derived from an EMBL/GenBank/DDBJ whole genome shotgun (WGS) entry which is preliminary data.</text>
</comment>
<dbReference type="GeneID" id="94425954"/>
<evidence type="ECO:0000256" key="7">
    <source>
        <dbReference type="SAM" id="MobiDB-lite"/>
    </source>
</evidence>
<name>A0A2C6L8M8_9APIC</name>
<feature type="compositionally biased region" description="Polar residues" evidence="7">
    <location>
        <begin position="296"/>
        <end position="305"/>
    </location>
</feature>
<feature type="compositionally biased region" description="Low complexity" evidence="7">
    <location>
        <begin position="869"/>
        <end position="878"/>
    </location>
</feature>
<feature type="compositionally biased region" description="Basic and acidic residues" evidence="7">
    <location>
        <begin position="517"/>
        <end position="543"/>
    </location>
</feature>
<feature type="compositionally biased region" description="Acidic residues" evidence="7">
    <location>
        <begin position="74"/>
        <end position="85"/>
    </location>
</feature>
<feature type="compositionally biased region" description="Polar residues" evidence="7">
    <location>
        <begin position="361"/>
        <end position="373"/>
    </location>
</feature>
<feature type="region of interest" description="Disordered" evidence="7">
    <location>
        <begin position="1430"/>
        <end position="1492"/>
    </location>
</feature>
<feature type="compositionally biased region" description="Basic and acidic residues" evidence="7">
    <location>
        <begin position="1"/>
        <end position="19"/>
    </location>
</feature>
<dbReference type="OrthoDB" id="330161at2759"/>
<comment type="similarity">
    <text evidence="2">Belongs to the GTP cyclohydrolase I family.</text>
</comment>
<evidence type="ECO:0000256" key="4">
    <source>
        <dbReference type="ARBA" id="ARBA00017272"/>
    </source>
</evidence>
<keyword evidence="10" id="KW-1185">Reference proteome</keyword>
<feature type="region of interest" description="Disordered" evidence="7">
    <location>
        <begin position="771"/>
        <end position="1008"/>
    </location>
</feature>
<feature type="compositionally biased region" description="Basic residues" evidence="7">
    <location>
        <begin position="90"/>
        <end position="103"/>
    </location>
</feature>
<dbReference type="SUPFAM" id="SSF55620">
    <property type="entry name" value="Tetrahydrobiopterin biosynthesis enzymes-like"/>
    <property type="match status" value="2"/>
</dbReference>
<feature type="compositionally biased region" description="Low complexity" evidence="7">
    <location>
        <begin position="720"/>
        <end position="754"/>
    </location>
</feature>
<feature type="compositionally biased region" description="Polar residues" evidence="7">
    <location>
        <begin position="474"/>
        <end position="499"/>
    </location>
</feature>
<evidence type="ECO:0000313" key="9">
    <source>
        <dbReference type="EMBL" id="PHJ23604.1"/>
    </source>
</evidence>
<feature type="compositionally biased region" description="Basic residues" evidence="7">
    <location>
        <begin position="446"/>
        <end position="459"/>
    </location>
</feature>
<dbReference type="GO" id="GO:0008270">
    <property type="term" value="F:zinc ion binding"/>
    <property type="evidence" value="ECO:0007669"/>
    <property type="project" value="TreeGrafter"/>
</dbReference>
<feature type="compositionally biased region" description="Low complexity" evidence="7">
    <location>
        <begin position="312"/>
        <end position="330"/>
    </location>
</feature>
<feature type="compositionally biased region" description="Low complexity" evidence="7">
    <location>
        <begin position="1266"/>
        <end position="1283"/>
    </location>
</feature>
<feature type="compositionally biased region" description="Basic and acidic residues" evidence="7">
    <location>
        <begin position="1219"/>
        <end position="1231"/>
    </location>
</feature>
<dbReference type="Pfam" id="PF01227">
    <property type="entry name" value="GTP_cyclohydroI"/>
    <property type="match status" value="2"/>
</dbReference>
<feature type="domain" description="GTP cyclohydrolase I" evidence="8">
    <location>
        <begin position="1468"/>
        <end position="1523"/>
    </location>
</feature>
<dbReference type="InterPro" id="IPR020602">
    <property type="entry name" value="GTP_CycHdrlase_I_dom"/>
</dbReference>
<dbReference type="Proteomes" id="UP000221165">
    <property type="component" value="Unassembled WGS sequence"/>
</dbReference>
<dbReference type="GO" id="GO:0003934">
    <property type="term" value="F:GTP cyclohydrolase I activity"/>
    <property type="evidence" value="ECO:0007669"/>
    <property type="project" value="UniProtKB-EC"/>
</dbReference>
<feature type="compositionally biased region" description="Basic residues" evidence="7">
    <location>
        <begin position="228"/>
        <end position="246"/>
    </location>
</feature>
<feature type="region of interest" description="Disordered" evidence="7">
    <location>
        <begin position="565"/>
        <end position="656"/>
    </location>
</feature>
<feature type="region of interest" description="Disordered" evidence="7">
    <location>
        <begin position="1"/>
        <end position="543"/>
    </location>
</feature>
<dbReference type="EC" id="3.5.4.16" evidence="3"/>
<dbReference type="Gene3D" id="1.10.286.10">
    <property type="match status" value="1"/>
</dbReference>
<feature type="compositionally biased region" description="Low complexity" evidence="7">
    <location>
        <begin position="1135"/>
        <end position="1148"/>
    </location>
</feature>
<feature type="compositionally biased region" description="Polar residues" evidence="7">
    <location>
        <begin position="427"/>
        <end position="436"/>
    </location>
</feature>
<feature type="compositionally biased region" description="Polar residues" evidence="7">
    <location>
        <begin position="20"/>
        <end position="39"/>
    </location>
</feature>
<evidence type="ECO:0000256" key="1">
    <source>
        <dbReference type="ARBA" id="ARBA00005080"/>
    </source>
</evidence>
<sequence>MRRPLDSPDGSSHERREETNSSYVSSSLQIAESTPQTDPFISPLPQEKSSMESLRGRRGTSFRRRRRKKKTNVGEEEGEQQEEKEENSIRGRKRNERSSHHHYDRSGHHMTHDQQGEEEEEEEEEREEGMPSSASSTRIHSSCKSSSNHSTCRDGEEREIDNPSIGPIPTYLTSSPPHSKPSPNISRRSSKALPGTCSFSSPDLHEPVGVSCHSSSPYPLEESNHITQHARAKKEKRKNVSSRRKSSTLLSGEDVHLPPSSSSFSAVRQREEEEKEKEGQGDRSNPRLEPSYRPSFPSNLPSTHPSYPCRPTTTTSSSLSSLHRSQGSLLPNPSSPDQKDQKVTSSPESKILPTCKEESCSLPSSSFHQSVQGEQILPTYPVETERRYEDLSGGPSRSLYCSSSPSSSSPPPPPLLALPIHVKTPLSAPSQSTGGRSRSHTENRSRSKNRLQKKEKKPSHSGVCTPQSRRRNHPVSTPSPLTQERNLTSSCGKQHLLSQKTEKNKRKKKSMMTAIDNLEKKKIFTSRGERTREQHEEEEGRVWDNATREIIDKHVQDAASITFLSSKEERHAKISEEEIYDHNTERREEEEDAKKRLHDSSLERSSKSSSFLRDKDRKDQEETLFREPMVSPCSPPSHPIPLDHQPSLFSSSSSLGPSFLSLNDGSVSVCLQKREANCHSNKQKKNKKKGGEDKEPSHFMKTRPGMEEDDKKRKKKKKNNNTTLLNPSSSSLLNPSSSLPLSSSPSSLSPHLTHLSSLSACGQPLLDLSSASPIYETNSERNLQAEEEQEKKRQENRETTFGSASPRNERRDFTDVDTHPFLSSSSSLSAYPLLATPEKDTQSPLSVASHPADPATSSSPRAAVHDESSSSPYFPGSSGERKEAEEEEGKEKERRRYNDGEGGKKKQERMKETHAEEVEEMKKKKKGVSSCPSTTLDSFDDLADGLVASIPRDSERKKASDQNSSLGFFAEEEKKKKNKKKHERKKKIGSTMKEEKRLSVGDERKDDAVAAGMSPSVCTRAELEIRENENYPTFPAHSMQEETARVHEDDHLYSYSCHYSNYLYASPTPQLYLPPFSREMNLSHLSAQQDSSPFSLDPSYSSSSSSYLSSPPGVVFHRREGQEEENYLYPNPILSSSTSSSSSSTSPSQNVRVFLPMNDEPPRSHQQQAPRMHEVDYVSPPDSHSANGSLINQYNDNGLMYESLQVKRTEKMKKKKKGDRKDKRNKKDGEGGRGGGGDFGGKQRKKRQGQSERERREERREEEKPPGLLLSSVSPSSTSLPMSGRKLKLLQRGTKTAPMYSHALKEKEEERFPLTTHGENTEKEARTAIDGRRDEEGEEETKKKKKKEEEEEEEKKKKQREIETCIERILKLLGEDPSRGGLRETPRRVARALQFFVSGYLSNLQDIVKGAVFHLDGEEGESEDFKEAFVTSSSSSSSSSSTPTNEAKEEEGGGSPLRLASHDYNGVAVATDPLIEGEEEERERNRRRRRRSERRGMVVIRGLNLHSLCEHHLLPFFGKCHIA</sequence>
<feature type="compositionally biased region" description="Basic and acidic residues" evidence="7">
    <location>
        <begin position="104"/>
        <end position="115"/>
    </location>
</feature>
<dbReference type="Gene3D" id="3.30.1130.10">
    <property type="match status" value="1"/>
</dbReference>
<feature type="compositionally biased region" description="Basic and acidic residues" evidence="7">
    <location>
        <begin position="879"/>
        <end position="922"/>
    </location>
</feature>
<feature type="compositionally biased region" description="Low complexity" evidence="7">
    <location>
        <begin position="646"/>
        <end position="656"/>
    </location>
</feature>
<proteinExistence type="inferred from homology"/>
<feature type="compositionally biased region" description="Basic and acidic residues" evidence="7">
    <location>
        <begin position="1303"/>
        <end position="1312"/>
    </location>
</feature>
<feature type="compositionally biased region" description="Basic residues" evidence="7">
    <location>
        <begin position="976"/>
        <end position="988"/>
    </location>
</feature>
<evidence type="ECO:0000313" key="10">
    <source>
        <dbReference type="Proteomes" id="UP000221165"/>
    </source>
</evidence>
<accession>A0A2C6L8M8</accession>
<dbReference type="GO" id="GO:0005525">
    <property type="term" value="F:GTP binding"/>
    <property type="evidence" value="ECO:0007669"/>
    <property type="project" value="TreeGrafter"/>
</dbReference>
<dbReference type="InterPro" id="IPR043133">
    <property type="entry name" value="GTP-CH-I_C/QueF"/>
</dbReference>
<organism evidence="9 10">
    <name type="scientific">Cystoisospora suis</name>
    <dbReference type="NCBI Taxonomy" id="483139"/>
    <lineage>
        <taxon>Eukaryota</taxon>
        <taxon>Sar</taxon>
        <taxon>Alveolata</taxon>
        <taxon>Apicomplexa</taxon>
        <taxon>Conoidasida</taxon>
        <taxon>Coccidia</taxon>
        <taxon>Eucoccidiorida</taxon>
        <taxon>Eimeriorina</taxon>
        <taxon>Sarcocystidae</taxon>
        <taxon>Cystoisospora</taxon>
    </lineage>
</organism>
<feature type="compositionally biased region" description="Basic and acidic residues" evidence="7">
    <location>
        <begin position="789"/>
        <end position="798"/>
    </location>
</feature>
<dbReference type="InterPro" id="IPR001474">
    <property type="entry name" value="GTP_CycHdrlase_I"/>
</dbReference>
<evidence type="ECO:0000256" key="6">
    <source>
        <dbReference type="ARBA" id="ARBA00030854"/>
    </source>
</evidence>
<dbReference type="RefSeq" id="XP_067925279.1">
    <property type="nucleotide sequence ID" value="XM_068062743.1"/>
</dbReference>
<dbReference type="PANTHER" id="PTHR11109">
    <property type="entry name" value="GTP CYCLOHYDROLASE I"/>
    <property type="match status" value="1"/>
</dbReference>
<evidence type="ECO:0000256" key="2">
    <source>
        <dbReference type="ARBA" id="ARBA00008085"/>
    </source>
</evidence>
<feature type="compositionally biased region" description="Basic and acidic residues" evidence="7">
    <location>
        <begin position="992"/>
        <end position="1008"/>
    </location>
</feature>
<feature type="compositionally biased region" description="Low complexity" evidence="7">
    <location>
        <begin position="395"/>
        <end position="407"/>
    </location>
</feature>
<evidence type="ECO:0000256" key="5">
    <source>
        <dbReference type="ARBA" id="ARBA00022801"/>
    </source>
</evidence>
<feature type="compositionally biased region" description="Basic and acidic residues" evidence="7">
    <location>
        <begin position="1249"/>
        <end position="1265"/>
    </location>
</feature>
<feature type="compositionally biased region" description="Polar residues" evidence="7">
    <location>
        <begin position="771"/>
        <end position="782"/>
    </location>
</feature>
<feature type="compositionally biased region" description="Basic and acidic residues" evidence="7">
    <location>
        <begin position="689"/>
        <end position="711"/>
    </location>
</feature>
<keyword evidence="5 9" id="KW-0378">Hydrolase</keyword>
<feature type="domain" description="GTP cyclohydrolase I" evidence="8">
    <location>
        <begin position="1363"/>
        <end position="1414"/>
    </location>
</feature>
<feature type="compositionally biased region" description="Basic and acidic residues" evidence="7">
    <location>
        <begin position="566"/>
        <end position="625"/>
    </location>
</feature>
<feature type="region of interest" description="Disordered" evidence="7">
    <location>
        <begin position="1208"/>
        <end position="1360"/>
    </location>
</feature>
<dbReference type="InterPro" id="IPR043134">
    <property type="entry name" value="GTP-CH-I_N"/>
</dbReference>
<feature type="compositionally biased region" description="Polar residues" evidence="7">
    <location>
        <begin position="171"/>
        <end position="187"/>
    </location>
</feature>
<feature type="compositionally biased region" description="Acidic residues" evidence="7">
    <location>
        <begin position="116"/>
        <end position="127"/>
    </location>
</feature>
<dbReference type="UniPathway" id="UPA00848">
    <property type="reaction ID" value="UER00151"/>
</dbReference>